<keyword evidence="5 6" id="KW-0472">Membrane</keyword>
<protein>
    <recommendedName>
        <fullName evidence="6">Protein DETOXIFICATION</fullName>
    </recommendedName>
    <alternativeName>
        <fullName evidence="6">Multidrug and toxic compound extrusion protein</fullName>
    </alternativeName>
</protein>
<feature type="transmembrane region" description="Helical" evidence="6">
    <location>
        <begin position="98"/>
        <end position="120"/>
    </location>
</feature>
<feature type="transmembrane region" description="Helical" evidence="6">
    <location>
        <begin position="282"/>
        <end position="301"/>
    </location>
</feature>
<feature type="transmembrane region" description="Helical" evidence="6">
    <location>
        <begin position="236"/>
        <end position="262"/>
    </location>
</feature>
<feature type="transmembrane region" description="Helical" evidence="6">
    <location>
        <begin position="190"/>
        <end position="216"/>
    </location>
</feature>
<dbReference type="EMBL" id="CAMGYJ010000004">
    <property type="protein sequence ID" value="CAI0398674.1"/>
    <property type="molecule type" value="Genomic_DNA"/>
</dbReference>
<dbReference type="Pfam" id="PF01554">
    <property type="entry name" value="MatE"/>
    <property type="match status" value="2"/>
</dbReference>
<dbReference type="GO" id="GO:1990961">
    <property type="term" value="P:xenobiotic detoxification by transmembrane export across the plasma membrane"/>
    <property type="evidence" value="ECO:0007669"/>
    <property type="project" value="InterPro"/>
</dbReference>
<dbReference type="CDD" id="cd13132">
    <property type="entry name" value="MATE_eukaryotic"/>
    <property type="match status" value="1"/>
</dbReference>
<proteinExistence type="inferred from homology"/>
<feature type="transmembrane region" description="Helical" evidence="6">
    <location>
        <begin position="313"/>
        <end position="336"/>
    </location>
</feature>
<reference evidence="8" key="1">
    <citation type="submission" date="2022-08" db="EMBL/GenBank/DDBJ databases">
        <authorList>
            <person name="Gutierrez-Valencia J."/>
        </authorList>
    </citation>
    <scope>NUCLEOTIDE SEQUENCE</scope>
</reference>
<feature type="transmembrane region" description="Helical" evidence="6">
    <location>
        <begin position="356"/>
        <end position="381"/>
    </location>
</feature>
<dbReference type="InterPro" id="IPR002528">
    <property type="entry name" value="MATE_fam"/>
</dbReference>
<dbReference type="InterPro" id="IPR045069">
    <property type="entry name" value="MATE_euk"/>
</dbReference>
<dbReference type="AlphaFoldDB" id="A0AAV0INP0"/>
<dbReference type="NCBIfam" id="TIGR00797">
    <property type="entry name" value="matE"/>
    <property type="match status" value="1"/>
</dbReference>
<feature type="transmembrane region" description="Helical" evidence="6">
    <location>
        <begin position="416"/>
        <end position="436"/>
    </location>
</feature>
<feature type="transmembrane region" description="Helical" evidence="6">
    <location>
        <begin position="132"/>
        <end position="151"/>
    </location>
</feature>
<dbReference type="GO" id="GO:0016020">
    <property type="term" value="C:membrane"/>
    <property type="evidence" value="ECO:0007669"/>
    <property type="project" value="UniProtKB-SubCell"/>
</dbReference>
<feature type="transmembrane region" description="Helical" evidence="6">
    <location>
        <begin position="388"/>
        <end position="410"/>
    </location>
</feature>
<dbReference type="GO" id="GO:0015297">
    <property type="term" value="F:antiporter activity"/>
    <property type="evidence" value="ECO:0007669"/>
    <property type="project" value="InterPro"/>
</dbReference>
<name>A0AAV0INP0_9ROSI</name>
<feature type="transmembrane region" description="Helical" evidence="6">
    <location>
        <begin position="163"/>
        <end position="184"/>
    </location>
</feature>
<comment type="caution">
    <text evidence="8">The sequence shown here is derived from an EMBL/GenBank/DDBJ whole genome shotgun (WGS) entry which is preliminary data.</text>
</comment>
<comment type="similarity">
    <text evidence="2 6">Belongs to the multi antimicrobial extrusion (MATE) (TC 2.A.66.1) family.</text>
</comment>
<keyword evidence="3 6" id="KW-0812">Transmembrane</keyword>
<evidence type="ECO:0000313" key="8">
    <source>
        <dbReference type="EMBL" id="CAI0398674.1"/>
    </source>
</evidence>
<gene>
    <name evidence="8" type="ORF">LITE_LOCUS9993</name>
</gene>
<keyword evidence="4 6" id="KW-1133">Transmembrane helix</keyword>
<feature type="compositionally biased region" description="Acidic residues" evidence="7">
    <location>
        <begin position="467"/>
        <end position="477"/>
    </location>
</feature>
<evidence type="ECO:0000256" key="7">
    <source>
        <dbReference type="SAM" id="MobiDB-lite"/>
    </source>
</evidence>
<accession>A0AAV0INP0</accession>
<feature type="region of interest" description="Disordered" evidence="7">
    <location>
        <begin position="451"/>
        <end position="483"/>
    </location>
</feature>
<dbReference type="PANTHER" id="PTHR11206">
    <property type="entry name" value="MULTIDRUG RESISTANCE PROTEIN"/>
    <property type="match status" value="1"/>
</dbReference>
<dbReference type="Proteomes" id="UP001154282">
    <property type="component" value="Unassembled WGS sequence"/>
</dbReference>
<evidence type="ECO:0000256" key="4">
    <source>
        <dbReference type="ARBA" id="ARBA00022989"/>
    </source>
</evidence>
<evidence type="ECO:0000256" key="1">
    <source>
        <dbReference type="ARBA" id="ARBA00004141"/>
    </source>
</evidence>
<keyword evidence="9" id="KW-1185">Reference proteome</keyword>
<organism evidence="8 9">
    <name type="scientific">Linum tenue</name>
    <dbReference type="NCBI Taxonomy" id="586396"/>
    <lineage>
        <taxon>Eukaryota</taxon>
        <taxon>Viridiplantae</taxon>
        <taxon>Streptophyta</taxon>
        <taxon>Embryophyta</taxon>
        <taxon>Tracheophyta</taxon>
        <taxon>Spermatophyta</taxon>
        <taxon>Magnoliopsida</taxon>
        <taxon>eudicotyledons</taxon>
        <taxon>Gunneridae</taxon>
        <taxon>Pentapetalae</taxon>
        <taxon>rosids</taxon>
        <taxon>fabids</taxon>
        <taxon>Malpighiales</taxon>
        <taxon>Linaceae</taxon>
        <taxon>Linum</taxon>
    </lineage>
</organism>
<evidence type="ECO:0000256" key="5">
    <source>
        <dbReference type="ARBA" id="ARBA00023136"/>
    </source>
</evidence>
<comment type="subcellular location">
    <subcellularLocation>
        <location evidence="1">Membrane</location>
        <topology evidence="1">Multi-pass membrane protein</topology>
    </subcellularLocation>
</comment>
<sequence>MATTALRRYGSQLKKMWEIAGPAMITEISQFSIALVTSAFVGHIGPLQLAAASIVLNVLEEFALGFMLGIGSASETLSGQAVGAEKLYMLGIYMQRSWLLSIATALLLTPIYVLASPIFHTLLGQEKQISELAGRFAVWMVPQLFFFALNFPMQKFLQAQSRVWVLAGISSAVLSVHVLLNWVFVSKLGYGIIGAAVVGDVSWFLLVVAQVVYMVWGSFDSWTGFSTKAFSSFPAFAKLSLASAVLSCLEIWYPTMVILMVGWLENPEIAVAASSICLNFQYWAWIIAAGFNAAISVRVANELGAGNHEAAKLSIAVTICASTVVGVTFSTVVLASKNEFPKLFSSDAEVIREAGNLAYFSAAVIFLDIIMPVLHGVAVGAGWQSQVAVVNIVCYYIVGLPLAAMLGYTFEFGVKGIWSGMVVGCVLQMAFLLFVIHTTNWETEASKSEARMKDWGEISETQPIVGDTEENELEESSFEGRQS</sequence>
<evidence type="ECO:0000256" key="2">
    <source>
        <dbReference type="ARBA" id="ARBA00010199"/>
    </source>
</evidence>
<evidence type="ECO:0000256" key="6">
    <source>
        <dbReference type="RuleBase" id="RU004914"/>
    </source>
</evidence>
<evidence type="ECO:0000313" key="9">
    <source>
        <dbReference type="Proteomes" id="UP001154282"/>
    </source>
</evidence>
<dbReference type="GO" id="GO:0042910">
    <property type="term" value="F:xenobiotic transmembrane transporter activity"/>
    <property type="evidence" value="ECO:0007669"/>
    <property type="project" value="InterPro"/>
</dbReference>
<evidence type="ECO:0000256" key="3">
    <source>
        <dbReference type="ARBA" id="ARBA00022692"/>
    </source>
</evidence>